<comment type="caution">
    <text evidence="2">The sequence shown here is derived from an EMBL/GenBank/DDBJ whole genome shotgun (WGS) entry which is preliminary data.</text>
</comment>
<dbReference type="Gene3D" id="1.10.3290.10">
    <property type="entry name" value="Fido-like domain"/>
    <property type="match status" value="1"/>
</dbReference>
<evidence type="ECO:0000259" key="1">
    <source>
        <dbReference type="Pfam" id="PF05272"/>
    </source>
</evidence>
<name>J9FT76_9ZZZZ</name>
<protein>
    <submittedName>
        <fullName evidence="2">Fic family protein</fullName>
    </submittedName>
</protein>
<dbReference type="EMBL" id="AMCI01004624">
    <property type="protein sequence ID" value="EJW97703.1"/>
    <property type="molecule type" value="Genomic_DNA"/>
</dbReference>
<accession>J9FT76</accession>
<dbReference type="InterPro" id="IPR007936">
    <property type="entry name" value="VapE-like_dom"/>
</dbReference>
<proteinExistence type="predicted"/>
<organism evidence="2">
    <name type="scientific">gut metagenome</name>
    <dbReference type="NCBI Taxonomy" id="749906"/>
    <lineage>
        <taxon>unclassified sequences</taxon>
        <taxon>metagenomes</taxon>
        <taxon>organismal metagenomes</taxon>
    </lineage>
</organism>
<dbReference type="InterPro" id="IPR036597">
    <property type="entry name" value="Fido-like_dom_sf"/>
</dbReference>
<gene>
    <name evidence="2" type="ORF">EVA_14174</name>
</gene>
<dbReference type="PANTHER" id="PTHR34985:SF1">
    <property type="entry name" value="SLR0554 PROTEIN"/>
    <property type="match status" value="1"/>
</dbReference>
<evidence type="ECO:0000313" key="2">
    <source>
        <dbReference type="EMBL" id="EJW97703.1"/>
    </source>
</evidence>
<dbReference type="Pfam" id="PF05272">
    <property type="entry name" value="VapE-like_dom"/>
    <property type="match status" value="1"/>
</dbReference>
<feature type="domain" description="Virulence-associated protein E-like" evidence="1">
    <location>
        <begin position="74"/>
        <end position="168"/>
    </location>
</feature>
<reference evidence="2" key="1">
    <citation type="journal article" date="2012" name="PLoS ONE">
        <title>Gene sets for utilization of primary and secondary nutrition supplies in the distal gut of endangered iberian lynx.</title>
        <authorList>
            <person name="Alcaide M."/>
            <person name="Messina E."/>
            <person name="Richter M."/>
            <person name="Bargiela R."/>
            <person name="Peplies J."/>
            <person name="Huws S.A."/>
            <person name="Newbold C.J."/>
            <person name="Golyshin P.N."/>
            <person name="Simon M.A."/>
            <person name="Lopez G."/>
            <person name="Yakimov M.M."/>
            <person name="Ferrer M."/>
        </authorList>
    </citation>
    <scope>NUCLEOTIDE SEQUENCE</scope>
</reference>
<sequence length="184" mass="20939">MKRHPKNSAKRHKELGIFNQIDYEKKYLYSIITHSTAIEGSTITEVETQLLFNEGITANGKPMVEQLMPTALQVYFTENFDLNNPTAAEHKLTAFGLINIDEFDRLSAERMPLLKNLMQLERINLRRAFKHNAEPLPRIANFIATSNRYDLLTDLTGSRRFICVDVQHPSTAARPSSTTSSMPS</sequence>
<dbReference type="AlphaFoldDB" id="J9FT76"/>
<dbReference type="PANTHER" id="PTHR34985">
    <property type="entry name" value="SLR0554 PROTEIN"/>
    <property type="match status" value="1"/>
</dbReference>